<dbReference type="EC" id="2.1.3.-" evidence="5"/>
<dbReference type="InterPro" id="IPR031730">
    <property type="entry name" value="Carbam_trans_C"/>
</dbReference>
<dbReference type="InterPro" id="IPR003696">
    <property type="entry name" value="Carbtransf_dom"/>
</dbReference>
<dbReference type="CDD" id="cd24098">
    <property type="entry name" value="ASKHA_NBD_TobZ_N"/>
    <property type="match status" value="1"/>
</dbReference>
<dbReference type="AlphaFoldDB" id="A0A7W9QBE9"/>
<dbReference type="Gene3D" id="3.30.420.40">
    <property type="match status" value="2"/>
</dbReference>
<evidence type="ECO:0000313" key="5">
    <source>
        <dbReference type="EMBL" id="MBB5937163.1"/>
    </source>
</evidence>
<gene>
    <name evidence="5" type="ORF">FHS42_004242</name>
</gene>
<comment type="similarity">
    <text evidence="1">Belongs to the NodU/CmcH family.</text>
</comment>
<dbReference type="Pfam" id="PF16861">
    <property type="entry name" value="Carbam_trans_C"/>
    <property type="match status" value="1"/>
</dbReference>
<proteinExistence type="inferred from homology"/>
<reference evidence="5 6" key="1">
    <citation type="submission" date="2020-08" db="EMBL/GenBank/DDBJ databases">
        <title>Genomic Encyclopedia of Type Strains, Phase III (KMG-III): the genomes of soil and plant-associated and newly described type strains.</title>
        <authorList>
            <person name="Whitman W."/>
        </authorList>
    </citation>
    <scope>NUCLEOTIDE SEQUENCE [LARGE SCALE GENOMIC DNA]</scope>
    <source>
        <strain evidence="5 6">CECT 8305</strain>
    </source>
</reference>
<name>A0A7W9QBE9_9ACTN</name>
<dbReference type="EMBL" id="JACHJL010000010">
    <property type="protein sequence ID" value="MBB5937163.1"/>
    <property type="molecule type" value="Genomic_DNA"/>
</dbReference>
<keyword evidence="5" id="KW-0808">Transferase</keyword>
<dbReference type="Gene3D" id="3.90.870.20">
    <property type="entry name" value="Carbamoyltransferase, C-terminal domain"/>
    <property type="match status" value="1"/>
</dbReference>
<dbReference type="SUPFAM" id="SSF55821">
    <property type="entry name" value="YrdC/RibB"/>
    <property type="match status" value="1"/>
</dbReference>
<feature type="domain" description="Carbamoyltransferase" evidence="3">
    <location>
        <begin position="2"/>
        <end position="71"/>
    </location>
</feature>
<dbReference type="GO" id="GO:0016740">
    <property type="term" value="F:transferase activity"/>
    <property type="evidence" value="ECO:0007669"/>
    <property type="project" value="UniProtKB-KW"/>
</dbReference>
<evidence type="ECO:0000259" key="3">
    <source>
        <dbReference type="Pfam" id="PF02543"/>
    </source>
</evidence>
<feature type="domain" description="Carbamoyltransferase" evidence="3">
    <location>
        <begin position="119"/>
        <end position="324"/>
    </location>
</feature>
<dbReference type="PANTHER" id="PTHR34847:SF1">
    <property type="entry name" value="NODULATION PROTEIN U"/>
    <property type="match status" value="1"/>
</dbReference>
<dbReference type="PANTHER" id="PTHR34847">
    <property type="entry name" value="NODULATION PROTEIN U"/>
    <property type="match status" value="1"/>
</dbReference>
<dbReference type="InterPro" id="IPR043129">
    <property type="entry name" value="ATPase_NBD"/>
</dbReference>
<feature type="domain" description="Carbamoyltransferase C-terminal" evidence="4">
    <location>
        <begin position="373"/>
        <end position="541"/>
    </location>
</feature>
<dbReference type="InterPro" id="IPR017945">
    <property type="entry name" value="DHBP_synth_RibB-like_a/b_dom"/>
</dbReference>
<dbReference type="Pfam" id="PF02543">
    <property type="entry name" value="Carbam_trans_N"/>
    <property type="match status" value="2"/>
</dbReference>
<dbReference type="InterPro" id="IPR051338">
    <property type="entry name" value="NodU/CmcH_Carbamoyltrnsfr"/>
</dbReference>
<sequence length="601" mass="64786">MRVLGINALFHDPAAALVIDGHTVAAAEEERFSRRKHGKRPVPFAAWEMPGQAAAWCLTQAGLRPQDLDAVAYSFDPSLARPADTLGLDDPWDHLRLAYAREAPNFLHTALPGLDPDIVQFVPHHMAHAASSAFGAPGAESSSVLVLDGRGERTSHLAARRVGDLLEPLYGQELPHSLGLVYEELTEHLGFLRSSDEFKVMALASHGRPRMLSELRRYVHPTGDGGFRAAGVPWSELCPPRGRDEAWTQEHADAAASAQECLEETLLDLVRWLHGRTHDDVLTLAGGVALNCVANTRIAREGPFGSVWVQPAAGDAGTALGSALLLAAERGDEPAPMASAALGRGWSDAELEARLKTAAVPYERPDDLAATVAEALADNAIVAWFQGRSEYGPRALGHRSLLAHPGHAGNLERLNDVKGREQFRPVAPMVLAERAGEIFEGPLPSPYMLFVHEVAPQWREHIPAVVHVDGTARIQTVDAATEPLVARMLTEFERYTGLPVVVNTSLNTAGRPMVDDPRDALECFGSAPVDLLAIGPFIVRRGDFFAGQQPDAATSVDPGAYAPTADGRQAMPFADVPPTDPDPMAHRPATYTTRAHRGDSR</sequence>
<protein>
    <submittedName>
        <fullName evidence="5">Carbamoyltransferase</fullName>
        <ecNumber evidence="5">2.1.3.-</ecNumber>
    </submittedName>
</protein>
<dbReference type="InterPro" id="IPR038152">
    <property type="entry name" value="Carbam_trans_C_sf"/>
</dbReference>
<dbReference type="SUPFAM" id="SSF53067">
    <property type="entry name" value="Actin-like ATPase domain"/>
    <property type="match status" value="1"/>
</dbReference>
<organism evidence="5 6">
    <name type="scientific">Streptomyces zagrosensis</name>
    <dbReference type="NCBI Taxonomy" id="1042984"/>
    <lineage>
        <taxon>Bacteria</taxon>
        <taxon>Bacillati</taxon>
        <taxon>Actinomycetota</taxon>
        <taxon>Actinomycetes</taxon>
        <taxon>Kitasatosporales</taxon>
        <taxon>Streptomycetaceae</taxon>
        <taxon>Streptomyces</taxon>
    </lineage>
</organism>
<evidence type="ECO:0000259" key="4">
    <source>
        <dbReference type="Pfam" id="PF16861"/>
    </source>
</evidence>
<evidence type="ECO:0000313" key="6">
    <source>
        <dbReference type="Proteomes" id="UP000588098"/>
    </source>
</evidence>
<evidence type="ECO:0000256" key="1">
    <source>
        <dbReference type="ARBA" id="ARBA00006129"/>
    </source>
</evidence>
<comment type="caution">
    <text evidence="5">The sequence shown here is derived from an EMBL/GenBank/DDBJ whole genome shotgun (WGS) entry which is preliminary data.</text>
</comment>
<dbReference type="RefSeq" id="WP_184573906.1">
    <property type="nucleotide sequence ID" value="NZ_JACHJL010000010.1"/>
</dbReference>
<dbReference type="Proteomes" id="UP000588098">
    <property type="component" value="Unassembled WGS sequence"/>
</dbReference>
<evidence type="ECO:0000256" key="2">
    <source>
        <dbReference type="SAM" id="MobiDB-lite"/>
    </source>
</evidence>
<feature type="region of interest" description="Disordered" evidence="2">
    <location>
        <begin position="549"/>
        <end position="601"/>
    </location>
</feature>
<accession>A0A7W9QBE9</accession>
<keyword evidence="6" id="KW-1185">Reference proteome</keyword>